<comment type="similarity">
    <text evidence="1">Belongs to the FAD-binding oxidoreductase/transferase type 4 family.</text>
</comment>
<name>A0A3A5L8Y8_9HYPH</name>
<organism evidence="5 6">
    <name type="scientific">Mesorhizobium waimense</name>
    <dbReference type="NCBI Taxonomy" id="1300307"/>
    <lineage>
        <taxon>Bacteria</taxon>
        <taxon>Pseudomonadati</taxon>
        <taxon>Pseudomonadota</taxon>
        <taxon>Alphaproteobacteria</taxon>
        <taxon>Hyphomicrobiales</taxon>
        <taxon>Phyllobacteriaceae</taxon>
        <taxon>Mesorhizobium</taxon>
    </lineage>
</organism>
<evidence type="ECO:0000256" key="3">
    <source>
        <dbReference type="ARBA" id="ARBA00022827"/>
    </source>
</evidence>
<evidence type="ECO:0000259" key="4">
    <source>
        <dbReference type="PROSITE" id="PS51387"/>
    </source>
</evidence>
<evidence type="ECO:0000313" key="5">
    <source>
        <dbReference type="EMBL" id="RJT40601.1"/>
    </source>
</evidence>
<dbReference type="InterPro" id="IPR016166">
    <property type="entry name" value="FAD-bd_PCMH"/>
</dbReference>
<dbReference type="InterPro" id="IPR016164">
    <property type="entry name" value="FAD-linked_Oxase-like_C"/>
</dbReference>
<reference evidence="5 6" key="1">
    <citation type="submission" date="2018-09" db="EMBL/GenBank/DDBJ databases">
        <title>Mesorhizobium carmichaelinearum sp. nov. isolated from Carmichaelinea spp. root nodules in New Zealand.</title>
        <authorList>
            <person name="De Meyer S.E."/>
        </authorList>
    </citation>
    <scope>NUCLEOTIDE SEQUENCE [LARGE SCALE GENOMIC DNA]</scope>
    <source>
        <strain evidence="5 6">ICMP19557</strain>
    </source>
</reference>
<dbReference type="InterPro" id="IPR051264">
    <property type="entry name" value="FAD-oxidored/transferase_4"/>
</dbReference>
<dbReference type="RefSeq" id="WP_120013692.1">
    <property type="nucleotide sequence ID" value="NZ_QZWZ01000005.1"/>
</dbReference>
<dbReference type="InterPro" id="IPR006094">
    <property type="entry name" value="Oxid_FAD_bind_N"/>
</dbReference>
<dbReference type="GO" id="GO:0071949">
    <property type="term" value="F:FAD binding"/>
    <property type="evidence" value="ECO:0007669"/>
    <property type="project" value="InterPro"/>
</dbReference>
<dbReference type="AlphaFoldDB" id="A0A3A5L8Y8"/>
<gene>
    <name evidence="5" type="ORF">D3227_08560</name>
</gene>
<dbReference type="GO" id="GO:0003824">
    <property type="term" value="F:catalytic activity"/>
    <property type="evidence" value="ECO:0007669"/>
    <property type="project" value="InterPro"/>
</dbReference>
<dbReference type="SUPFAM" id="SSF55103">
    <property type="entry name" value="FAD-linked oxidases, C-terminal domain"/>
    <property type="match status" value="1"/>
</dbReference>
<evidence type="ECO:0000256" key="1">
    <source>
        <dbReference type="ARBA" id="ARBA00008000"/>
    </source>
</evidence>
<protein>
    <submittedName>
        <fullName evidence="5">FAD-binding oxidoreductase</fullName>
    </submittedName>
</protein>
<dbReference type="InterPro" id="IPR016171">
    <property type="entry name" value="Vanillyl_alc_oxidase_C-sub2"/>
</dbReference>
<dbReference type="GO" id="GO:0022904">
    <property type="term" value="P:respiratory electron transport chain"/>
    <property type="evidence" value="ECO:0007669"/>
    <property type="project" value="TreeGrafter"/>
</dbReference>
<dbReference type="Gene3D" id="1.10.45.10">
    <property type="entry name" value="Vanillyl-alcohol Oxidase, Chain A, domain 4"/>
    <property type="match status" value="1"/>
</dbReference>
<sequence>MIDPVSALSNILGAKGWLSGSDVEPYRWDWLRRYGAVPLGVARPANTQEVARVVEICREAGVAMVPQGGNTGLCGGAVAHESGAVILSLSRMTAMEKPDLASGSIIVEAGVVLSTLHEALEPHGLIFPMHLGAEGSARIGGLIGTNAGGSHALRYGMMQDLVLGLEVVLADGTVWNGLRSVQKDNAGYQLRKLFCGSEGTLGIVTRAVLKLYPAPKQRTTALLTFADCGAAVAFGTYLRGEAGEFLSGLEFFSDFGLKLVLKHLAELSFPLETRGGAHLLAELASSSARVPLDEILTAALEWGMEQELVIDGALAMSDAQRAHFWHLREEQPEGQRLEGQQLKHDISVPPGKIAEFIEAGEDICSKILPGVRTNPFGHLGDGNIHYNLSPPEGQSDFADKALELGQALAALATEMGGSFAAEHGLGRSKIVLADTNRSPVERNLMAVVKDALDPSGLMNPGVLISSFRQRKTFQ</sequence>
<evidence type="ECO:0000256" key="2">
    <source>
        <dbReference type="ARBA" id="ARBA00022630"/>
    </source>
</evidence>
<dbReference type="PROSITE" id="PS51387">
    <property type="entry name" value="FAD_PCMH"/>
    <property type="match status" value="1"/>
</dbReference>
<dbReference type="SUPFAM" id="SSF56176">
    <property type="entry name" value="FAD-binding/transporter-associated domain-like"/>
    <property type="match status" value="1"/>
</dbReference>
<dbReference type="Pfam" id="PF01565">
    <property type="entry name" value="FAD_binding_4"/>
    <property type="match status" value="1"/>
</dbReference>
<dbReference type="Proteomes" id="UP000272706">
    <property type="component" value="Unassembled WGS sequence"/>
</dbReference>
<dbReference type="Pfam" id="PF02913">
    <property type="entry name" value="FAD-oxidase_C"/>
    <property type="match status" value="1"/>
</dbReference>
<comment type="caution">
    <text evidence="5">The sequence shown here is derived from an EMBL/GenBank/DDBJ whole genome shotgun (WGS) entry which is preliminary data.</text>
</comment>
<dbReference type="InterPro" id="IPR004113">
    <property type="entry name" value="FAD-bd_oxidored_4_C"/>
</dbReference>
<keyword evidence="2" id="KW-0285">Flavoprotein</keyword>
<dbReference type="Gene3D" id="3.30.70.2740">
    <property type="match status" value="1"/>
</dbReference>
<dbReference type="Gene3D" id="3.30.70.2190">
    <property type="match status" value="1"/>
</dbReference>
<feature type="domain" description="FAD-binding PCMH-type" evidence="4">
    <location>
        <begin position="34"/>
        <end position="214"/>
    </location>
</feature>
<dbReference type="InterPro" id="IPR016167">
    <property type="entry name" value="FAD-bd_PCMH_sub1"/>
</dbReference>
<dbReference type="EMBL" id="QZWZ01000005">
    <property type="protein sequence ID" value="RJT40601.1"/>
    <property type="molecule type" value="Genomic_DNA"/>
</dbReference>
<dbReference type="Gene3D" id="3.30.43.10">
    <property type="entry name" value="Uridine Diphospho-n-acetylenolpyruvylglucosamine Reductase, domain 2"/>
    <property type="match status" value="1"/>
</dbReference>
<dbReference type="InterPro" id="IPR016169">
    <property type="entry name" value="FAD-bd_PCMH_sub2"/>
</dbReference>
<dbReference type="InterPro" id="IPR036318">
    <property type="entry name" value="FAD-bd_PCMH-like_sf"/>
</dbReference>
<keyword evidence="6" id="KW-1185">Reference proteome</keyword>
<proteinExistence type="inferred from homology"/>
<dbReference type="Gene3D" id="3.30.465.10">
    <property type="match status" value="1"/>
</dbReference>
<accession>A0A3A5L8Y8</accession>
<dbReference type="PANTHER" id="PTHR43716:SF2">
    <property type="entry name" value="BLL6224 PROTEIN"/>
    <property type="match status" value="1"/>
</dbReference>
<evidence type="ECO:0000313" key="6">
    <source>
        <dbReference type="Proteomes" id="UP000272706"/>
    </source>
</evidence>
<dbReference type="OrthoDB" id="9809290at2"/>
<dbReference type="PANTHER" id="PTHR43716">
    <property type="entry name" value="D-2-HYDROXYGLUTARATE DEHYDROGENASE, MITOCHONDRIAL"/>
    <property type="match status" value="1"/>
</dbReference>
<keyword evidence="3" id="KW-0274">FAD</keyword>